<sequence length="59" mass="6847">MQVLPSENKTHTCIKIYKSEIHYYHVKTTITATENYIKDGLNVDENKDCQGNTLDNFII</sequence>
<comment type="caution">
    <text evidence="1">The sequence shown here is derived from an EMBL/GenBank/DDBJ whole genome shotgun (WGS) entry which is preliminary data.</text>
</comment>
<evidence type="ECO:0000313" key="1">
    <source>
        <dbReference type="EMBL" id="KAL2742313.1"/>
    </source>
</evidence>
<keyword evidence="2" id="KW-1185">Reference proteome</keyword>
<dbReference type="AlphaFoldDB" id="A0ABD2CB69"/>
<dbReference type="EMBL" id="JAYRBN010000058">
    <property type="protein sequence ID" value="KAL2742313.1"/>
    <property type="molecule type" value="Genomic_DNA"/>
</dbReference>
<accession>A0ABD2CB69</accession>
<gene>
    <name evidence="1" type="ORF">V1477_009942</name>
</gene>
<evidence type="ECO:0000313" key="2">
    <source>
        <dbReference type="Proteomes" id="UP001607303"/>
    </source>
</evidence>
<proteinExistence type="predicted"/>
<dbReference type="Proteomes" id="UP001607303">
    <property type="component" value="Unassembled WGS sequence"/>
</dbReference>
<organism evidence="1 2">
    <name type="scientific">Vespula maculifrons</name>
    <name type="common">Eastern yellow jacket</name>
    <name type="synonym">Wasp</name>
    <dbReference type="NCBI Taxonomy" id="7453"/>
    <lineage>
        <taxon>Eukaryota</taxon>
        <taxon>Metazoa</taxon>
        <taxon>Ecdysozoa</taxon>
        <taxon>Arthropoda</taxon>
        <taxon>Hexapoda</taxon>
        <taxon>Insecta</taxon>
        <taxon>Pterygota</taxon>
        <taxon>Neoptera</taxon>
        <taxon>Endopterygota</taxon>
        <taxon>Hymenoptera</taxon>
        <taxon>Apocrita</taxon>
        <taxon>Aculeata</taxon>
        <taxon>Vespoidea</taxon>
        <taxon>Vespidae</taxon>
        <taxon>Vespinae</taxon>
        <taxon>Vespula</taxon>
    </lineage>
</organism>
<name>A0ABD2CB69_VESMC</name>
<protein>
    <submittedName>
        <fullName evidence="1">Uncharacterized protein</fullName>
    </submittedName>
</protein>
<reference evidence="1 2" key="1">
    <citation type="journal article" date="2024" name="Ann. Entomol. Soc. Am.">
        <title>Genomic analyses of the southern and eastern yellowjacket wasps (Hymenoptera: Vespidae) reveal evolutionary signatures of social life.</title>
        <authorList>
            <person name="Catto M.A."/>
            <person name="Caine P.B."/>
            <person name="Orr S.E."/>
            <person name="Hunt B.G."/>
            <person name="Goodisman M.A.D."/>
        </authorList>
    </citation>
    <scope>NUCLEOTIDE SEQUENCE [LARGE SCALE GENOMIC DNA]</scope>
    <source>
        <strain evidence="1">232</strain>
        <tissue evidence="1">Head and thorax</tissue>
    </source>
</reference>